<reference evidence="9 10" key="1">
    <citation type="journal article" date="2018" name="PLoS Genet.">
        <title>Population sequencing reveals clonal diversity and ancestral inbreeding in the grapevine cultivar Chardonnay.</title>
        <authorList>
            <person name="Roach M.J."/>
            <person name="Johnson D.L."/>
            <person name="Bohlmann J."/>
            <person name="van Vuuren H.J."/>
            <person name="Jones S.J."/>
            <person name="Pretorius I.S."/>
            <person name="Schmidt S.A."/>
            <person name="Borneman A.R."/>
        </authorList>
    </citation>
    <scope>NUCLEOTIDE SEQUENCE [LARGE SCALE GENOMIC DNA]</scope>
    <source>
        <strain evidence="10">cv. Chardonnay</strain>
        <tissue evidence="9">Leaf</tissue>
    </source>
</reference>
<evidence type="ECO:0000256" key="4">
    <source>
        <dbReference type="ARBA" id="ARBA00022692"/>
    </source>
</evidence>
<dbReference type="GO" id="GO:0016760">
    <property type="term" value="F:cellulose synthase (UDP-forming) activity"/>
    <property type="evidence" value="ECO:0007669"/>
    <property type="project" value="InterPro"/>
</dbReference>
<keyword evidence="6" id="KW-0472">Membrane</keyword>
<keyword evidence="7" id="KW-0961">Cell wall biogenesis/degradation</keyword>
<dbReference type="AlphaFoldDB" id="A0A438EWR6"/>
<keyword evidence="3" id="KW-0808">Transferase</keyword>
<evidence type="ECO:0000313" key="9">
    <source>
        <dbReference type="EMBL" id="RVW52159.1"/>
    </source>
</evidence>
<dbReference type="Gene3D" id="3.40.50.720">
    <property type="entry name" value="NAD(P)-binding Rossmann-like Domain"/>
    <property type="match status" value="1"/>
</dbReference>
<dbReference type="GO" id="GO:0030244">
    <property type="term" value="P:cellulose biosynthetic process"/>
    <property type="evidence" value="ECO:0007669"/>
    <property type="project" value="InterPro"/>
</dbReference>
<evidence type="ECO:0000256" key="8">
    <source>
        <dbReference type="PIRSR" id="PIRSR605150-2"/>
    </source>
</evidence>
<proteinExistence type="predicted"/>
<dbReference type="GO" id="GO:0012505">
    <property type="term" value="C:endomembrane system"/>
    <property type="evidence" value="ECO:0007669"/>
    <property type="project" value="UniProtKB-SubCell"/>
</dbReference>
<feature type="binding site" evidence="8">
    <location>
        <position position="275"/>
    </location>
    <ligand>
        <name>UDP-alpha-D-glucose</name>
        <dbReference type="ChEBI" id="CHEBI:58885"/>
    </ligand>
</feature>
<sequence length="478" mass="54098">MRCFNKQLLLNVREGLEQLVDPSLAGNYDFDNVAKVATIASMRVHPEVTHRPFMKESSVPNSDLRGDLDPSDSSWWNVVGITPRLTYWHVTSFITMKYSSGRLEDMENRPFSASSLKKNVVPLSTGHAAFEGRGAEDIDASTDVLVNDFLLNDEARQPLSRKVSIPSSRINPYKMVIILRLIILSNFLHYRITNPVNDAYPLWLLSVILNRETYLDTLALRYDREGEPSHLVVVDIFVNTVDPLKEPPLVTANTVLSILAIDYPVDKVSCYVSDDGVVMLTFEALSETSEFARRWVLFCKKFSIESRAPEWNFAQKVDYLKDKVHPKFCQGSYVGSFGYQQLGVYNPYPSRQYLSIYGVPMTVNTTIYPYGQLGQTLPCSRGYTTVQGYAMRDHQFMQFGGPNVNAISTSPIPTIQGPYPTVQDGIEIRIARIFNTYGPRMNIDDGRVVSNFIAQAVRGESIRSNPINERIKVFRRCP</sequence>
<evidence type="ECO:0000256" key="1">
    <source>
        <dbReference type="ARBA" id="ARBA00004308"/>
    </source>
</evidence>
<evidence type="ECO:0000256" key="6">
    <source>
        <dbReference type="ARBA" id="ARBA00023136"/>
    </source>
</evidence>
<dbReference type="EMBL" id="QGNW01001172">
    <property type="protein sequence ID" value="RVW52159.1"/>
    <property type="molecule type" value="Genomic_DNA"/>
</dbReference>
<comment type="caution">
    <text evidence="9">The sequence shown here is derived from an EMBL/GenBank/DDBJ whole genome shotgun (WGS) entry which is preliminary data.</text>
</comment>
<evidence type="ECO:0000256" key="5">
    <source>
        <dbReference type="ARBA" id="ARBA00022989"/>
    </source>
</evidence>
<evidence type="ECO:0000313" key="10">
    <source>
        <dbReference type="Proteomes" id="UP000288805"/>
    </source>
</evidence>
<keyword evidence="4" id="KW-0812">Transmembrane</keyword>
<evidence type="ECO:0000256" key="3">
    <source>
        <dbReference type="ARBA" id="ARBA00022679"/>
    </source>
</evidence>
<protein>
    <submittedName>
        <fullName evidence="9">Putative cellulose synthase A catalytic subunit 8</fullName>
    </submittedName>
</protein>
<dbReference type="Pfam" id="PF03552">
    <property type="entry name" value="Cellulose_synt"/>
    <property type="match status" value="1"/>
</dbReference>
<comment type="subcellular location">
    <subcellularLocation>
        <location evidence="1">Endomembrane system</location>
    </subcellularLocation>
</comment>
<keyword evidence="5" id="KW-1133">Transmembrane helix</keyword>
<evidence type="ECO:0000256" key="2">
    <source>
        <dbReference type="ARBA" id="ARBA00022676"/>
    </source>
</evidence>
<dbReference type="PANTHER" id="PTHR13301">
    <property type="entry name" value="X-BOX TRANSCRIPTION FACTOR-RELATED"/>
    <property type="match status" value="1"/>
</dbReference>
<gene>
    <name evidence="9" type="primary">CESA8_3</name>
    <name evidence="9" type="ORF">CK203_077823</name>
</gene>
<keyword evidence="2" id="KW-0328">Glycosyltransferase</keyword>
<organism evidence="9 10">
    <name type="scientific">Vitis vinifera</name>
    <name type="common">Grape</name>
    <dbReference type="NCBI Taxonomy" id="29760"/>
    <lineage>
        <taxon>Eukaryota</taxon>
        <taxon>Viridiplantae</taxon>
        <taxon>Streptophyta</taxon>
        <taxon>Embryophyta</taxon>
        <taxon>Tracheophyta</taxon>
        <taxon>Spermatophyta</taxon>
        <taxon>Magnoliopsida</taxon>
        <taxon>eudicotyledons</taxon>
        <taxon>Gunneridae</taxon>
        <taxon>Pentapetalae</taxon>
        <taxon>rosids</taxon>
        <taxon>Vitales</taxon>
        <taxon>Vitaceae</taxon>
        <taxon>Viteae</taxon>
        <taxon>Vitis</taxon>
    </lineage>
</organism>
<feature type="binding site" evidence="8">
    <location>
        <position position="245"/>
    </location>
    <ligand>
        <name>UDP-alpha-D-glucose</name>
        <dbReference type="ChEBI" id="CHEBI:58885"/>
    </ligand>
</feature>
<evidence type="ECO:0000256" key="7">
    <source>
        <dbReference type="ARBA" id="ARBA00023316"/>
    </source>
</evidence>
<dbReference type="GO" id="GO:0016020">
    <property type="term" value="C:membrane"/>
    <property type="evidence" value="ECO:0007669"/>
    <property type="project" value="InterPro"/>
</dbReference>
<name>A0A438EWR6_VITVI</name>
<accession>A0A438EWR6</accession>
<dbReference type="Proteomes" id="UP000288805">
    <property type="component" value="Unassembled WGS sequence"/>
</dbReference>
<dbReference type="InterPro" id="IPR005150">
    <property type="entry name" value="Cellulose_synth"/>
</dbReference>
<feature type="binding site" evidence="8">
    <location>
        <position position="246"/>
    </location>
    <ligand>
        <name>UDP-alpha-D-glucose</name>
        <dbReference type="ChEBI" id="CHEBI:58885"/>
    </ligand>
</feature>
<dbReference type="GO" id="GO:0071555">
    <property type="term" value="P:cell wall organization"/>
    <property type="evidence" value="ECO:0007669"/>
    <property type="project" value="UniProtKB-KW"/>
</dbReference>